<proteinExistence type="predicted"/>
<organism evidence="3">
    <name type="scientific">Salvia splendens</name>
    <name type="common">Scarlet sage</name>
    <dbReference type="NCBI Taxonomy" id="180675"/>
    <lineage>
        <taxon>Eukaryota</taxon>
        <taxon>Viridiplantae</taxon>
        <taxon>Streptophyta</taxon>
        <taxon>Embryophyta</taxon>
        <taxon>Tracheophyta</taxon>
        <taxon>Spermatophyta</taxon>
        <taxon>Magnoliopsida</taxon>
        <taxon>eudicotyledons</taxon>
        <taxon>Gunneridae</taxon>
        <taxon>Pentapetalae</taxon>
        <taxon>asterids</taxon>
        <taxon>lamiids</taxon>
        <taxon>Lamiales</taxon>
        <taxon>Lamiaceae</taxon>
        <taxon>Nepetoideae</taxon>
        <taxon>Mentheae</taxon>
        <taxon>Salviinae</taxon>
        <taxon>Salvia</taxon>
        <taxon>Salvia subgen. Calosphace</taxon>
        <taxon>core Calosphace</taxon>
    </lineage>
</organism>
<evidence type="ECO:0000256" key="1">
    <source>
        <dbReference type="ARBA" id="ARBA00022741"/>
    </source>
</evidence>
<evidence type="ECO:0000256" key="2">
    <source>
        <dbReference type="ARBA" id="ARBA00022840"/>
    </source>
</evidence>
<dbReference type="GO" id="GO:0005524">
    <property type="term" value="F:ATP binding"/>
    <property type="evidence" value="ECO:0007669"/>
    <property type="project" value="UniProtKB-KW"/>
</dbReference>
<sequence>MKLVIDWSSSCGVVSDTRKRMQQMESRWGQLKLESQQFEARWEKMMQQLRNIIVPKPSGVVAVADKEFNFESLVEEVDLQYEARQQQLEARFHERMADIDPHTFAPMPQVEGQGSVSLESHDGELIVQQSTAATNEHKTEDLELSIPLPHNCNLEKVNDIDSEPYVLSSSLESKDYLRVENSRKESDYFSEIFDIGFSRHGMDSIGGVVEQLSGVVEEESMMLRKDAIGNHEEFGKYSNFSLQFCLDAKASGGKIDHGQEVELGDLISTLTQELGEGIQFVDDASRFLSDNITRAVVKVPAYLNDSQRISTEVVSSLSYGFERKTFTPKDVQVPEQDGKDNRDIFILEIGILVGKKHGDKREEDPLHADMSFDRCFCIDEAQALVDFGPYQILDEDGTMA</sequence>
<reference evidence="3" key="1">
    <citation type="submission" date="2018-01" db="EMBL/GenBank/DDBJ databases">
        <authorList>
            <person name="Mao J.F."/>
        </authorList>
    </citation>
    <scope>NUCLEOTIDE SEQUENCE</scope>
    <source>
        <strain evidence="3">Huo1</strain>
        <tissue evidence="3">Leaf</tissue>
    </source>
</reference>
<dbReference type="EMBL" id="PNBA02000011">
    <property type="protein sequence ID" value="KAG6407892.1"/>
    <property type="molecule type" value="Genomic_DNA"/>
</dbReference>
<comment type="caution">
    <text evidence="3">The sequence shown here is derived from an EMBL/GenBank/DDBJ whole genome shotgun (WGS) entry which is preliminary data.</text>
</comment>
<dbReference type="GO" id="GO:0140662">
    <property type="term" value="F:ATP-dependent protein folding chaperone"/>
    <property type="evidence" value="ECO:0007669"/>
    <property type="project" value="InterPro"/>
</dbReference>
<reference evidence="3" key="2">
    <citation type="submission" date="2020-08" db="EMBL/GenBank/DDBJ databases">
        <title>Plant Genome Project.</title>
        <authorList>
            <person name="Zhang R.-G."/>
        </authorList>
    </citation>
    <scope>NUCLEOTIDE SEQUENCE</scope>
    <source>
        <strain evidence="3">Huo1</strain>
        <tissue evidence="3">Leaf</tissue>
    </source>
</reference>
<evidence type="ECO:0000313" key="3">
    <source>
        <dbReference type="EMBL" id="KAG6407892.1"/>
    </source>
</evidence>
<dbReference type="AlphaFoldDB" id="A0A8X8ZK38"/>
<protein>
    <submittedName>
        <fullName evidence="3">Uncharacterized protein</fullName>
    </submittedName>
</protein>
<dbReference type="Proteomes" id="UP000298416">
    <property type="component" value="Unassembled WGS sequence"/>
</dbReference>
<keyword evidence="2" id="KW-0067">ATP-binding</keyword>
<accession>A0A8X8ZK38</accession>
<dbReference type="InterPro" id="IPR013126">
    <property type="entry name" value="Hsp_70_fam"/>
</dbReference>
<keyword evidence="1" id="KW-0547">Nucleotide-binding</keyword>
<evidence type="ECO:0000313" key="4">
    <source>
        <dbReference type="Proteomes" id="UP000298416"/>
    </source>
</evidence>
<gene>
    <name evidence="3" type="ORF">SASPL_130892</name>
</gene>
<dbReference type="Pfam" id="PF00012">
    <property type="entry name" value="HSP70"/>
    <property type="match status" value="1"/>
</dbReference>
<name>A0A8X8ZK38_SALSN</name>
<keyword evidence="4" id="KW-1185">Reference proteome</keyword>